<evidence type="ECO:0000313" key="1">
    <source>
        <dbReference type="EMBL" id="KAF6798261.1"/>
    </source>
</evidence>
<name>A0A8H6IUR1_9PEZI</name>
<evidence type="ECO:0000313" key="2">
    <source>
        <dbReference type="Proteomes" id="UP000639643"/>
    </source>
</evidence>
<reference evidence="1" key="1">
    <citation type="journal article" date="2020" name="Phytopathology">
        <title>Genome Sequence Resources of Colletotrichum truncatum, C. plurivorum, C. musicola, and C. sojae: Four Species Pathogenic to Soybean (Glycine max).</title>
        <authorList>
            <person name="Rogerio F."/>
            <person name="Boufleur T.R."/>
            <person name="Ciampi-Guillardi M."/>
            <person name="Sukno S.A."/>
            <person name="Thon M.R."/>
            <person name="Massola Junior N.S."/>
            <person name="Baroncelli R."/>
        </authorList>
    </citation>
    <scope>NUCLEOTIDE SEQUENCE</scope>
    <source>
        <strain evidence="1">LFN0074</strain>
    </source>
</reference>
<proteinExistence type="predicted"/>
<dbReference type="EMBL" id="WIGM01001404">
    <property type="protein sequence ID" value="KAF6798261.1"/>
    <property type="molecule type" value="Genomic_DNA"/>
</dbReference>
<keyword evidence="2" id="KW-1185">Reference proteome</keyword>
<protein>
    <submittedName>
        <fullName evidence="1">Uncharacterized protein</fullName>
    </submittedName>
</protein>
<dbReference type="Proteomes" id="UP000639643">
    <property type="component" value="Unassembled WGS sequence"/>
</dbReference>
<organism evidence="1 2">
    <name type="scientific">Colletotrichum musicola</name>
    <dbReference type="NCBI Taxonomy" id="2175873"/>
    <lineage>
        <taxon>Eukaryota</taxon>
        <taxon>Fungi</taxon>
        <taxon>Dikarya</taxon>
        <taxon>Ascomycota</taxon>
        <taxon>Pezizomycotina</taxon>
        <taxon>Sordariomycetes</taxon>
        <taxon>Hypocreomycetidae</taxon>
        <taxon>Glomerellales</taxon>
        <taxon>Glomerellaceae</taxon>
        <taxon>Colletotrichum</taxon>
        <taxon>Colletotrichum orchidearum species complex</taxon>
    </lineage>
</organism>
<gene>
    <name evidence="1" type="ORF">CMUS01_15719</name>
</gene>
<sequence>MTPEQRRAVAKRTDPRLSEPQQWYNLFMTLFPRELLPKTPYLGTELQEITNTVRQYWRENRRSIITSVMRSHQNPKITSPEGEDPPEHVAGSVEEIHRLSAEVFADAMDILLRSLLRRRSCSWDWNTNFESTDDSQKPLDNQLGISDVTVNEVGPGLAEPEADPELYLYSAGLTFLTDTDLEGIAGLDQ</sequence>
<dbReference type="AlphaFoldDB" id="A0A8H6IUR1"/>
<dbReference type="OrthoDB" id="3521097at2759"/>
<comment type="caution">
    <text evidence="1">The sequence shown here is derived from an EMBL/GenBank/DDBJ whole genome shotgun (WGS) entry which is preliminary data.</text>
</comment>
<accession>A0A8H6IUR1</accession>